<dbReference type="InterPro" id="IPR051404">
    <property type="entry name" value="TA_system_antitoxin"/>
</dbReference>
<reference evidence="2" key="1">
    <citation type="journal article" date="2022" name="bioRxiv">
        <title>Thiovibrio frasassiensisgen. nov., sp. nov., an autotrophic, elemental sulfur disproportionating bacterium isolated from sulfidic karst sediment, and proposal of Thiovibrionaceae fam. nov.</title>
        <authorList>
            <person name="Aronson H."/>
            <person name="Thomas C."/>
            <person name="Bhattacharyya M."/>
            <person name="Eckstein S."/>
            <person name="Jensen S."/>
            <person name="Barco R."/>
            <person name="Macalady J."/>
            <person name="Amend J."/>
        </authorList>
    </citation>
    <scope>NUCLEOTIDE SEQUENCE</scope>
    <source>
        <strain evidence="2">RS19-109</strain>
    </source>
</reference>
<dbReference type="InterPro" id="IPR035069">
    <property type="entry name" value="TTHA1013/TTHA0281-like"/>
</dbReference>
<sequence length="69" mass="7548">MAETIKYSFEVRPLSNEDGRGYLVTFPDLPGCMSDGETIEEAIANAMDAEHSWLATAREFGDAVPRPGN</sequence>
<dbReference type="EMBL" id="JAPHEH010000001">
    <property type="protein sequence ID" value="MDG4474922.1"/>
    <property type="molecule type" value="Genomic_DNA"/>
</dbReference>
<gene>
    <name evidence="2" type="ORF">OLX77_01950</name>
</gene>
<dbReference type="AlphaFoldDB" id="A0A9X4RP65"/>
<feature type="domain" description="HicB-like antitoxin of toxin-antitoxin system" evidence="1">
    <location>
        <begin position="16"/>
        <end position="67"/>
    </location>
</feature>
<comment type="caution">
    <text evidence="2">The sequence shown here is derived from an EMBL/GenBank/DDBJ whole genome shotgun (WGS) entry which is preliminary data.</text>
</comment>
<dbReference type="RefSeq" id="WP_307631900.1">
    <property type="nucleotide sequence ID" value="NZ_JAPHEH010000001.1"/>
</dbReference>
<dbReference type="Gene3D" id="3.30.160.250">
    <property type="match status" value="1"/>
</dbReference>
<accession>A0A9X4RP65</accession>
<dbReference type="SUPFAM" id="SSF143100">
    <property type="entry name" value="TTHA1013/TTHA0281-like"/>
    <property type="match status" value="1"/>
</dbReference>
<dbReference type="PANTHER" id="PTHR34504">
    <property type="entry name" value="ANTITOXIN HICB"/>
    <property type="match status" value="1"/>
</dbReference>
<dbReference type="InterPro" id="IPR031807">
    <property type="entry name" value="HicB-like"/>
</dbReference>
<proteinExistence type="predicted"/>
<dbReference type="PANTHER" id="PTHR34504:SF2">
    <property type="entry name" value="UPF0150 PROTEIN SSL0259"/>
    <property type="match status" value="1"/>
</dbReference>
<dbReference type="Proteomes" id="UP001154240">
    <property type="component" value="Unassembled WGS sequence"/>
</dbReference>
<evidence type="ECO:0000313" key="3">
    <source>
        <dbReference type="Proteomes" id="UP001154240"/>
    </source>
</evidence>
<protein>
    <submittedName>
        <fullName evidence="2">Type II toxin-antitoxin system HicB family antitoxin</fullName>
    </submittedName>
</protein>
<dbReference type="Pfam" id="PF15919">
    <property type="entry name" value="HicB_lk_antitox"/>
    <property type="match status" value="1"/>
</dbReference>
<evidence type="ECO:0000259" key="1">
    <source>
        <dbReference type="Pfam" id="PF15919"/>
    </source>
</evidence>
<keyword evidence="3" id="KW-1185">Reference proteome</keyword>
<reference evidence="2" key="2">
    <citation type="submission" date="2022-10" db="EMBL/GenBank/DDBJ databases">
        <authorList>
            <person name="Aronson H.S."/>
        </authorList>
    </citation>
    <scope>NUCLEOTIDE SEQUENCE</scope>
    <source>
        <strain evidence="2">RS19-109</strain>
    </source>
</reference>
<name>A0A9X4RP65_9BACT</name>
<organism evidence="2 3">
    <name type="scientific">Thiovibrio frasassiensis</name>
    <dbReference type="NCBI Taxonomy" id="2984131"/>
    <lineage>
        <taxon>Bacteria</taxon>
        <taxon>Pseudomonadati</taxon>
        <taxon>Thermodesulfobacteriota</taxon>
        <taxon>Desulfobulbia</taxon>
        <taxon>Desulfobulbales</taxon>
        <taxon>Thiovibrionaceae</taxon>
        <taxon>Thiovibrio</taxon>
    </lineage>
</organism>
<evidence type="ECO:0000313" key="2">
    <source>
        <dbReference type="EMBL" id="MDG4474922.1"/>
    </source>
</evidence>